<proteinExistence type="predicted"/>
<reference evidence="2 3" key="1">
    <citation type="submission" date="2019-05" db="EMBL/GenBank/DDBJ databases">
        <title>Colwellia ponticola sp. nov., isolated from seawater.</title>
        <authorList>
            <person name="Yoon J.-H."/>
        </authorList>
    </citation>
    <scope>NUCLEOTIDE SEQUENCE [LARGE SCALE GENOMIC DNA]</scope>
    <source>
        <strain evidence="2 3">OISW-25</strain>
    </source>
</reference>
<dbReference type="RefSeq" id="WP_138623293.1">
    <property type="nucleotide sequence ID" value="NZ_SZVP01000010.1"/>
</dbReference>
<evidence type="ECO:0000313" key="2">
    <source>
        <dbReference type="EMBL" id="TMM44773.1"/>
    </source>
</evidence>
<accession>A0A8H2PLI0</accession>
<dbReference type="InterPro" id="IPR036868">
    <property type="entry name" value="TusA-like_sf"/>
</dbReference>
<protein>
    <submittedName>
        <fullName evidence="2">Sulfurtransferase TusA family protein</fullName>
    </submittedName>
</protein>
<keyword evidence="3" id="KW-1185">Reference proteome</keyword>
<feature type="domain" description="UPF0033" evidence="1">
    <location>
        <begin position="5"/>
        <end position="71"/>
    </location>
</feature>
<dbReference type="Pfam" id="PF01206">
    <property type="entry name" value="TusA"/>
    <property type="match status" value="1"/>
</dbReference>
<dbReference type="Proteomes" id="UP000307702">
    <property type="component" value="Unassembled WGS sequence"/>
</dbReference>
<dbReference type="Gene3D" id="3.30.110.40">
    <property type="entry name" value="TusA-like domain"/>
    <property type="match status" value="1"/>
</dbReference>
<dbReference type="SUPFAM" id="SSF64307">
    <property type="entry name" value="SirA-like"/>
    <property type="match status" value="1"/>
</dbReference>
<evidence type="ECO:0000259" key="1">
    <source>
        <dbReference type="Pfam" id="PF01206"/>
    </source>
</evidence>
<dbReference type="GO" id="GO:0016740">
    <property type="term" value="F:transferase activity"/>
    <property type="evidence" value="ECO:0007669"/>
    <property type="project" value="UniProtKB-KW"/>
</dbReference>
<name>A0A8H2PLI0_9GAMM</name>
<dbReference type="EMBL" id="SZVP01000010">
    <property type="protein sequence ID" value="TMM44773.1"/>
    <property type="molecule type" value="Genomic_DNA"/>
</dbReference>
<dbReference type="CDD" id="cd00291">
    <property type="entry name" value="SirA_YedF_YeeD"/>
    <property type="match status" value="1"/>
</dbReference>
<sequence>MIYKYDGKGQKCPVPLVNLRFLLKKMHQGDQCIILIDDIGSINDIPKLLDKYNYCYQAQTIDDGAVEIQIEAPSAKTNAKVNAKF</sequence>
<gene>
    <name evidence="2" type="ORF">FCS21_10905</name>
</gene>
<dbReference type="InterPro" id="IPR001455">
    <property type="entry name" value="TusA-like"/>
</dbReference>
<comment type="caution">
    <text evidence="2">The sequence shown here is derived from an EMBL/GenBank/DDBJ whole genome shotgun (WGS) entry which is preliminary data.</text>
</comment>
<organism evidence="2 3">
    <name type="scientific">Colwellia ponticola</name>
    <dbReference type="NCBI Taxonomy" id="2304625"/>
    <lineage>
        <taxon>Bacteria</taxon>
        <taxon>Pseudomonadati</taxon>
        <taxon>Pseudomonadota</taxon>
        <taxon>Gammaproteobacteria</taxon>
        <taxon>Alteromonadales</taxon>
        <taxon>Colwelliaceae</taxon>
        <taxon>Colwellia</taxon>
    </lineage>
</organism>
<keyword evidence="2" id="KW-0808">Transferase</keyword>
<dbReference type="AlphaFoldDB" id="A0A8H2PLI0"/>
<evidence type="ECO:0000313" key="3">
    <source>
        <dbReference type="Proteomes" id="UP000307702"/>
    </source>
</evidence>
<dbReference type="OrthoDB" id="9797352at2"/>